<keyword evidence="7 9" id="KW-0067">ATP-binding</keyword>
<evidence type="ECO:0000256" key="9">
    <source>
        <dbReference type="HAMAP-Rule" id="MF_00061"/>
    </source>
</evidence>
<dbReference type="GO" id="GO:0050515">
    <property type="term" value="F:4-(cytidine 5'-diphospho)-2-C-methyl-D-erythritol kinase activity"/>
    <property type="evidence" value="ECO:0007669"/>
    <property type="project" value="UniProtKB-UniRule"/>
</dbReference>
<gene>
    <name evidence="9 12" type="primary">ispE</name>
    <name evidence="12" type="ORF">AVLFYP127_01402</name>
</gene>
<keyword evidence="9" id="KW-0414">Isoprene biosynthesis</keyword>
<dbReference type="Gene3D" id="3.30.230.10">
    <property type="match status" value="1"/>
</dbReference>
<dbReference type="SUPFAM" id="SSF55060">
    <property type="entry name" value="GHMP Kinase, C-terminal domain"/>
    <property type="match status" value="1"/>
</dbReference>
<dbReference type="NCBIfam" id="TIGR00154">
    <property type="entry name" value="ispE"/>
    <property type="match status" value="1"/>
</dbReference>
<dbReference type="InterPro" id="IPR006204">
    <property type="entry name" value="GHMP_kinase_N_dom"/>
</dbReference>
<dbReference type="InterPro" id="IPR020568">
    <property type="entry name" value="Ribosomal_Su5_D2-typ_SF"/>
</dbReference>
<proteinExistence type="inferred from homology"/>
<dbReference type="HAMAP" id="MF_00061">
    <property type="entry name" value="IspE"/>
    <property type="match status" value="1"/>
</dbReference>
<dbReference type="RefSeq" id="WP_156328535.1">
    <property type="nucleotide sequence ID" value="NZ_CACRSW010000004.1"/>
</dbReference>
<name>A0A6N2RJ60_9FIRM</name>
<evidence type="ECO:0000313" key="12">
    <source>
        <dbReference type="EMBL" id="VYS80478.1"/>
    </source>
</evidence>
<evidence type="ECO:0000256" key="2">
    <source>
        <dbReference type="ARBA" id="ARBA00012052"/>
    </source>
</evidence>
<dbReference type="PANTHER" id="PTHR43527">
    <property type="entry name" value="4-DIPHOSPHOCYTIDYL-2-C-METHYL-D-ERYTHRITOL KINASE, CHLOROPLASTIC"/>
    <property type="match status" value="1"/>
</dbReference>
<dbReference type="EC" id="2.7.1.148" evidence="2 9"/>
<feature type="binding site" evidence="9">
    <location>
        <begin position="93"/>
        <end position="103"/>
    </location>
    <ligand>
        <name>ATP</name>
        <dbReference type="ChEBI" id="CHEBI:30616"/>
    </ligand>
</feature>
<dbReference type="InterPro" id="IPR004424">
    <property type="entry name" value="IspE"/>
</dbReference>
<feature type="domain" description="GHMP kinase N-terminal" evidence="10">
    <location>
        <begin position="66"/>
        <end position="141"/>
    </location>
</feature>
<feature type="active site" evidence="9">
    <location>
        <position position="135"/>
    </location>
</feature>
<keyword evidence="6 9" id="KW-0418">Kinase</keyword>
<evidence type="ECO:0000256" key="7">
    <source>
        <dbReference type="ARBA" id="ARBA00022840"/>
    </source>
</evidence>
<dbReference type="Pfam" id="PF00288">
    <property type="entry name" value="GHMP_kinases_N"/>
    <property type="match status" value="1"/>
</dbReference>
<dbReference type="Pfam" id="PF08544">
    <property type="entry name" value="GHMP_kinases_C"/>
    <property type="match status" value="1"/>
</dbReference>
<dbReference type="AlphaFoldDB" id="A0A6N2RJ60"/>
<dbReference type="UniPathway" id="UPA00056">
    <property type="reaction ID" value="UER00094"/>
</dbReference>
<feature type="domain" description="GHMP kinase C-terminal" evidence="11">
    <location>
        <begin position="213"/>
        <end position="269"/>
    </location>
</feature>
<comment type="catalytic activity">
    <reaction evidence="9">
        <text>4-CDP-2-C-methyl-D-erythritol + ATP = 4-CDP-2-C-methyl-D-erythritol 2-phosphate + ADP + H(+)</text>
        <dbReference type="Rhea" id="RHEA:18437"/>
        <dbReference type="ChEBI" id="CHEBI:15378"/>
        <dbReference type="ChEBI" id="CHEBI:30616"/>
        <dbReference type="ChEBI" id="CHEBI:57823"/>
        <dbReference type="ChEBI" id="CHEBI:57919"/>
        <dbReference type="ChEBI" id="CHEBI:456216"/>
        <dbReference type="EC" id="2.7.1.148"/>
    </reaction>
</comment>
<protein>
    <recommendedName>
        <fullName evidence="3 9">4-diphosphocytidyl-2-C-methyl-D-erythritol kinase</fullName>
        <shortName evidence="9">CMK</shortName>
        <ecNumber evidence="2 9">2.7.1.148</ecNumber>
    </recommendedName>
    <alternativeName>
        <fullName evidence="8 9">4-(cytidine-5'-diphospho)-2-C-methyl-D-erythritol kinase</fullName>
    </alternativeName>
</protein>
<dbReference type="GO" id="GO:0016114">
    <property type="term" value="P:terpenoid biosynthetic process"/>
    <property type="evidence" value="ECO:0007669"/>
    <property type="project" value="UniProtKB-UniRule"/>
</dbReference>
<evidence type="ECO:0000256" key="5">
    <source>
        <dbReference type="ARBA" id="ARBA00022741"/>
    </source>
</evidence>
<dbReference type="PIRSF" id="PIRSF010376">
    <property type="entry name" value="IspE"/>
    <property type="match status" value="1"/>
</dbReference>
<reference evidence="12" key="1">
    <citation type="submission" date="2019-11" db="EMBL/GenBank/DDBJ databases">
        <authorList>
            <person name="Feng L."/>
        </authorList>
    </citation>
    <scope>NUCLEOTIDE SEQUENCE</scope>
    <source>
        <strain evidence="12">AvaginalisLFYP127</strain>
    </source>
</reference>
<keyword evidence="5 9" id="KW-0547">Nucleotide-binding</keyword>
<organism evidence="12">
    <name type="scientific">Anaerococcus vaginalis</name>
    <dbReference type="NCBI Taxonomy" id="33037"/>
    <lineage>
        <taxon>Bacteria</taxon>
        <taxon>Bacillati</taxon>
        <taxon>Bacillota</taxon>
        <taxon>Tissierellia</taxon>
        <taxon>Tissierellales</taxon>
        <taxon>Peptoniphilaceae</taxon>
        <taxon>Anaerococcus</taxon>
    </lineage>
</organism>
<evidence type="ECO:0000256" key="3">
    <source>
        <dbReference type="ARBA" id="ARBA00017473"/>
    </source>
</evidence>
<dbReference type="InterPro" id="IPR036554">
    <property type="entry name" value="GHMP_kinase_C_sf"/>
</dbReference>
<evidence type="ECO:0000259" key="10">
    <source>
        <dbReference type="Pfam" id="PF00288"/>
    </source>
</evidence>
<dbReference type="EMBL" id="CACRSW010000004">
    <property type="protein sequence ID" value="VYS80478.1"/>
    <property type="molecule type" value="Genomic_DNA"/>
</dbReference>
<comment type="similarity">
    <text evidence="1 9">Belongs to the GHMP kinase family. IspE subfamily.</text>
</comment>
<keyword evidence="4 9" id="KW-0808">Transferase</keyword>
<dbReference type="Gene3D" id="3.30.70.890">
    <property type="entry name" value="GHMP kinase, C-terminal domain"/>
    <property type="match status" value="1"/>
</dbReference>
<evidence type="ECO:0000256" key="4">
    <source>
        <dbReference type="ARBA" id="ARBA00022679"/>
    </source>
</evidence>
<comment type="function">
    <text evidence="9">Catalyzes the phosphorylation of the position 2 hydroxy group of 4-diphosphocytidyl-2C-methyl-D-erythritol.</text>
</comment>
<evidence type="ECO:0000259" key="11">
    <source>
        <dbReference type="Pfam" id="PF08544"/>
    </source>
</evidence>
<dbReference type="SUPFAM" id="SSF54211">
    <property type="entry name" value="Ribosomal protein S5 domain 2-like"/>
    <property type="match status" value="1"/>
</dbReference>
<sequence>MERKCYGKINLSLDSLYKRDDGYHEIDTIMTRISLFDKLKIEKNNTNEIKIKTNSQILSKENIENNLIYKAWNILKDRVKSSGIDVYLEKNIPIAAGLAGGSTNCAEMILALNELWNLNLSDDEIFKIGKSLGADIPFFFLKKSARAQGIGEILSPFDINLDMKILLVNDGTSISSNFVYKRLKDYGNIETEKIIEGLKSSDKNIVKYFSNVMEDVVYENFPHLYKIKNRLENLGAAKALLSGSGASIFAVFFDEEKINYALNEIKNDYKFVERVNLIDD</sequence>
<dbReference type="GO" id="GO:0019288">
    <property type="term" value="P:isopentenyl diphosphate biosynthetic process, methylerythritol 4-phosphate pathway"/>
    <property type="evidence" value="ECO:0007669"/>
    <property type="project" value="UniProtKB-UniRule"/>
</dbReference>
<dbReference type="GO" id="GO:0005524">
    <property type="term" value="F:ATP binding"/>
    <property type="evidence" value="ECO:0007669"/>
    <property type="project" value="UniProtKB-UniRule"/>
</dbReference>
<evidence type="ECO:0000256" key="1">
    <source>
        <dbReference type="ARBA" id="ARBA00009684"/>
    </source>
</evidence>
<feature type="active site" evidence="9">
    <location>
        <position position="8"/>
    </location>
</feature>
<dbReference type="InterPro" id="IPR013750">
    <property type="entry name" value="GHMP_kinase_C_dom"/>
</dbReference>
<accession>A0A6N2RJ60</accession>
<evidence type="ECO:0000256" key="6">
    <source>
        <dbReference type="ARBA" id="ARBA00022777"/>
    </source>
</evidence>
<dbReference type="PANTHER" id="PTHR43527:SF2">
    <property type="entry name" value="4-DIPHOSPHOCYTIDYL-2-C-METHYL-D-ERYTHRITOL KINASE, CHLOROPLASTIC"/>
    <property type="match status" value="1"/>
</dbReference>
<dbReference type="InterPro" id="IPR014721">
    <property type="entry name" value="Ribsml_uS5_D2-typ_fold_subgr"/>
</dbReference>
<comment type="pathway">
    <text evidence="9">Isoprenoid biosynthesis; isopentenyl diphosphate biosynthesis via DXP pathway; isopentenyl diphosphate from 1-deoxy-D-xylulose 5-phosphate: step 3/6.</text>
</comment>
<evidence type="ECO:0000256" key="8">
    <source>
        <dbReference type="ARBA" id="ARBA00032554"/>
    </source>
</evidence>